<feature type="compositionally biased region" description="Basic and acidic residues" evidence="1">
    <location>
        <begin position="401"/>
        <end position="458"/>
    </location>
</feature>
<organism evidence="2 3">
    <name type="scientific">Ophiophagus hannah</name>
    <name type="common">King cobra</name>
    <name type="synonym">Naja hannah</name>
    <dbReference type="NCBI Taxonomy" id="8665"/>
    <lineage>
        <taxon>Eukaryota</taxon>
        <taxon>Metazoa</taxon>
        <taxon>Chordata</taxon>
        <taxon>Craniata</taxon>
        <taxon>Vertebrata</taxon>
        <taxon>Euteleostomi</taxon>
        <taxon>Lepidosauria</taxon>
        <taxon>Squamata</taxon>
        <taxon>Bifurcata</taxon>
        <taxon>Unidentata</taxon>
        <taxon>Episquamata</taxon>
        <taxon>Toxicofera</taxon>
        <taxon>Serpentes</taxon>
        <taxon>Colubroidea</taxon>
        <taxon>Elapidae</taxon>
        <taxon>Elapinae</taxon>
        <taxon>Ophiophagus</taxon>
    </lineage>
</organism>
<feature type="compositionally biased region" description="Basic and acidic residues" evidence="1">
    <location>
        <begin position="639"/>
        <end position="692"/>
    </location>
</feature>
<feature type="region of interest" description="Disordered" evidence="1">
    <location>
        <begin position="264"/>
        <end position="568"/>
    </location>
</feature>
<sequence>MGGANHLRDLCACAGWEPVPEAPLPHCCPNLKAVANCQPALATSLMQSPPPGLPQTWPRFLPNLLTTVRLLPAPSTTGGPQQIAPCRYCSPVIYLKLVPPVLPQHPNPSPGCEVVGFPTDFAGLKVAKGDHLCLPGTQQRSVDAPFKTFWAGKFKRSHIPPANQSCPLLARVRWPYRNSRASELVRCLAATTRCQGHLQACLFRGWTRRPLKVPSNSSYSVFSAPSLTTESDLQKKKRRRVLGLFPLSLLPGRPHQPLPPCLLPPSPSDGEAVSKAGACLTSPSPEQRLPRGLVFPILRRWGGTEKRRRRNSGSTGSRPAAPFGAHAGPSWRALPGLLSGGEEEERGRREEKRRKREGEKKDKEREEKRRKERKRRREGGEQKEKRRKRKGEEEEEKRRRRGEEGEGRRRGKGGREEEKEKEKGIGRRKGGEEKEKERKGEGGGRRGKGEGGEKEKGIGRRKGERRREKEKGRRGEGRKEEREGGRRKGEREKEKGRGKEKRKEEEKRKGGGGEEGEGGGEKDGDEEVEEEEEEEAPVTFGGRRQDCEGMEGRGQRTGNQAQEEGLCRRAKSTELSLSCNTGTSVLLLVVASALPTTFLQKMIAQKKSPQGQGSQSIPRTSSLGSKMVITAGASFFRDLVPERADQGLEGERERRRREGERRRREGERERKGGEREGRREGGREGGKEGERERKRREGGRGKERGRGKREERERKGEREREGRRGREKRERKGEEREGRREKEKRREGGREERERGRGRERGKEREEKERKREERRRERIEGRREGEKRERKEGGRGKERGRREGKREEREGKGEGGKEREGRRERNRVRGEGGRGKERERGREKREREGGRRGREGCTHFINQMFDNRRNRAQGNAVSNQPTSIVLLGNLAREKWQRSSLKKKEKRATTLPSSPFPRRLRDFYWVHGIPLLRPSDKQSQWGNQIHLTIVGVKLKVRRRLKSGLRNWPGNSKELGHGASDNKNGAWRGPCVAPPCPILANRRHPSREASIPGPHPHPPLAGPWRRTTLEEIQFDTPCHAPCGGGAPEVVEEAGEGQRWAGQSEEEPGPSPLHPRTCREERRRQQLGLRERKRP</sequence>
<proteinExistence type="predicted"/>
<feature type="non-terminal residue" evidence="2">
    <location>
        <position position="1"/>
    </location>
</feature>
<accession>V8P8B1</accession>
<dbReference type="EMBL" id="AZIM01000579">
    <property type="protein sequence ID" value="ETE70253.1"/>
    <property type="molecule type" value="Genomic_DNA"/>
</dbReference>
<feature type="compositionally biased region" description="Basic and acidic residues" evidence="1">
    <location>
        <begin position="465"/>
        <end position="512"/>
    </location>
</feature>
<dbReference type="AlphaFoldDB" id="V8P8B1"/>
<feature type="compositionally biased region" description="Basic and acidic residues" evidence="1">
    <location>
        <begin position="698"/>
        <end position="858"/>
    </location>
</feature>
<protein>
    <submittedName>
        <fullName evidence="2">Zinc finger CCCH domain-containing protein 13</fullName>
    </submittedName>
</protein>
<name>V8P8B1_OPHHA</name>
<evidence type="ECO:0000313" key="2">
    <source>
        <dbReference type="EMBL" id="ETE70253.1"/>
    </source>
</evidence>
<feature type="region of interest" description="Disordered" evidence="1">
    <location>
        <begin position="1001"/>
        <end position="1022"/>
    </location>
</feature>
<gene>
    <name evidence="2" type="primary">ZC3H13</name>
    <name evidence="2" type="ORF">L345_03940</name>
</gene>
<comment type="caution">
    <text evidence="2">The sequence shown here is derived from an EMBL/GenBank/DDBJ whole genome shotgun (WGS) entry which is preliminary data.</text>
</comment>
<feature type="region of interest" description="Disordered" evidence="1">
    <location>
        <begin position="1037"/>
        <end position="1093"/>
    </location>
</feature>
<reference evidence="2 3" key="1">
    <citation type="journal article" date="2013" name="Proc. Natl. Acad. Sci. U.S.A.">
        <title>The king cobra genome reveals dynamic gene evolution and adaptation in the snake venom system.</title>
        <authorList>
            <person name="Vonk F.J."/>
            <person name="Casewell N.R."/>
            <person name="Henkel C.V."/>
            <person name="Heimberg A.M."/>
            <person name="Jansen H.J."/>
            <person name="McCleary R.J."/>
            <person name="Kerkkamp H.M."/>
            <person name="Vos R.A."/>
            <person name="Guerreiro I."/>
            <person name="Calvete J.J."/>
            <person name="Wuster W."/>
            <person name="Woods A.E."/>
            <person name="Logan J.M."/>
            <person name="Harrison R.A."/>
            <person name="Castoe T.A."/>
            <person name="de Koning A.P."/>
            <person name="Pollock D.D."/>
            <person name="Yandell M."/>
            <person name="Calderon D."/>
            <person name="Renjifo C."/>
            <person name="Currier R.B."/>
            <person name="Salgado D."/>
            <person name="Pla D."/>
            <person name="Sanz L."/>
            <person name="Hyder A.S."/>
            <person name="Ribeiro J.M."/>
            <person name="Arntzen J.W."/>
            <person name="van den Thillart G.E."/>
            <person name="Boetzer M."/>
            <person name="Pirovano W."/>
            <person name="Dirks R.P."/>
            <person name="Spaink H.P."/>
            <person name="Duboule D."/>
            <person name="McGlinn E."/>
            <person name="Kini R.M."/>
            <person name="Richardson M.K."/>
        </authorList>
    </citation>
    <scope>NUCLEOTIDE SEQUENCE</scope>
    <source>
        <tissue evidence="2">Blood</tissue>
    </source>
</reference>
<dbReference type="Proteomes" id="UP000018936">
    <property type="component" value="Unassembled WGS sequence"/>
</dbReference>
<feature type="compositionally biased region" description="Acidic residues" evidence="1">
    <location>
        <begin position="514"/>
        <end position="536"/>
    </location>
</feature>
<feature type="region of interest" description="Disordered" evidence="1">
    <location>
        <begin position="605"/>
        <end position="858"/>
    </location>
</feature>
<feature type="compositionally biased region" description="Basic and acidic residues" evidence="1">
    <location>
        <begin position="345"/>
        <end position="369"/>
    </location>
</feature>
<feature type="compositionally biased region" description="Basic and acidic residues" evidence="1">
    <location>
        <begin position="543"/>
        <end position="554"/>
    </location>
</feature>
<feature type="compositionally biased region" description="Low complexity" evidence="1">
    <location>
        <begin position="605"/>
        <end position="616"/>
    </location>
</feature>
<evidence type="ECO:0000313" key="3">
    <source>
        <dbReference type="Proteomes" id="UP000018936"/>
    </source>
</evidence>
<keyword evidence="3" id="KW-1185">Reference proteome</keyword>
<evidence type="ECO:0000256" key="1">
    <source>
        <dbReference type="SAM" id="MobiDB-lite"/>
    </source>
</evidence>